<keyword evidence="3" id="KW-1185">Reference proteome</keyword>
<gene>
    <name evidence="2" type="ORF">NDI38_21160</name>
</gene>
<evidence type="ECO:0000313" key="3">
    <source>
        <dbReference type="Proteomes" id="UP001476950"/>
    </source>
</evidence>
<dbReference type="Pfam" id="PF14065">
    <property type="entry name" value="Pvc16_N"/>
    <property type="match status" value="1"/>
</dbReference>
<comment type="caution">
    <text evidence="2">The sequence shown here is derived from an EMBL/GenBank/DDBJ whole genome shotgun (WGS) entry which is preliminary data.</text>
</comment>
<sequence>MSNQFAIAAVTSTLFDLVFLGIRDELGSGNITALPLDKARSGRDGNQVNLFLYHTMPNTAFQNDYRPSRGKHSHTGKPPLALDLFYLITVYGQSDSETKSHRLLGQIMNVLHDHPILHAEEIELATGVDLADSNLHRQVEQINITTESLSFEAMSQIWRGFQAQYRASVAYRVSAVLIDSSLPATTALPVLARNDGERGAIVFPKPLPVLHEVKLPYRQVGAQPGDVVTLLGKYLDENGLTIQARNTRAGTVLQLDLIEPATASEVKVQLPTATDTGDEWHGRAGFYSIYGVVQRSEYSWTTNELPLLLAPQVLSVTPREAAVGRVLLSLTCYPQIHPDQQVSLLLGDRGIPLHRLTTPPNPSEPSLLTFQVAATHPGTYLIRLRVDGVDSIPVDFSSTPLQFADHQKIRIVE</sequence>
<evidence type="ECO:0000313" key="2">
    <source>
        <dbReference type="EMBL" id="MEP1060946.1"/>
    </source>
</evidence>
<accession>A0ABV0KPM5</accession>
<proteinExistence type="predicted"/>
<evidence type="ECO:0000259" key="1">
    <source>
        <dbReference type="Pfam" id="PF14065"/>
    </source>
</evidence>
<dbReference type="InterPro" id="IPR025351">
    <property type="entry name" value="Pvc16_N"/>
</dbReference>
<reference evidence="2 3" key="1">
    <citation type="submission" date="2022-04" db="EMBL/GenBank/DDBJ databases">
        <title>Positive selection, recombination, and allopatry shape intraspecific diversity of widespread and dominant cyanobacteria.</title>
        <authorList>
            <person name="Wei J."/>
            <person name="Shu W."/>
            <person name="Hu C."/>
        </authorList>
    </citation>
    <scope>NUCLEOTIDE SEQUENCE [LARGE SCALE GENOMIC DNA]</scope>
    <source>
        <strain evidence="2 3">AS-A4</strain>
    </source>
</reference>
<name>A0ABV0KPM5_9CYAN</name>
<dbReference type="EMBL" id="JAMPLM010000024">
    <property type="protein sequence ID" value="MEP1060946.1"/>
    <property type="molecule type" value="Genomic_DNA"/>
</dbReference>
<protein>
    <submittedName>
        <fullName evidence="2">DUF4255 domain-containing protein</fullName>
    </submittedName>
</protein>
<organism evidence="2 3">
    <name type="scientific">Stenomitos frigidus AS-A4</name>
    <dbReference type="NCBI Taxonomy" id="2933935"/>
    <lineage>
        <taxon>Bacteria</taxon>
        <taxon>Bacillati</taxon>
        <taxon>Cyanobacteriota</taxon>
        <taxon>Cyanophyceae</taxon>
        <taxon>Leptolyngbyales</taxon>
        <taxon>Leptolyngbyaceae</taxon>
        <taxon>Stenomitos</taxon>
    </lineage>
</organism>
<feature type="domain" description="Pvc16 N-terminal" evidence="1">
    <location>
        <begin position="9"/>
        <end position="191"/>
    </location>
</feature>
<dbReference type="RefSeq" id="WP_190446644.1">
    <property type="nucleotide sequence ID" value="NZ_JAMPLM010000024.1"/>
</dbReference>
<dbReference type="Proteomes" id="UP001476950">
    <property type="component" value="Unassembled WGS sequence"/>
</dbReference>